<protein>
    <submittedName>
        <fullName evidence="1">Uncharacterized protein</fullName>
    </submittedName>
</protein>
<reference evidence="1" key="1">
    <citation type="submission" date="2019-04" db="EMBL/GenBank/DDBJ databases">
        <title>Genome assembly of Zosterops borbonicus 15179.</title>
        <authorList>
            <person name="Leroy T."/>
            <person name="Anselmetti Y."/>
            <person name="Tilak M.-K."/>
            <person name="Nabholz B."/>
        </authorList>
    </citation>
    <scope>NUCLEOTIDE SEQUENCE</scope>
    <source>
        <strain evidence="1">HGM_15179</strain>
        <tissue evidence="1">Muscle</tissue>
    </source>
</reference>
<dbReference type="EMBL" id="SWJQ01000082">
    <property type="protein sequence ID" value="TRZ23115.1"/>
    <property type="molecule type" value="Genomic_DNA"/>
</dbReference>
<gene>
    <name evidence="1" type="ORF">HGM15179_003969</name>
</gene>
<name>A0A8K1GPX1_9PASS</name>
<comment type="caution">
    <text evidence="1">The sequence shown here is derived from an EMBL/GenBank/DDBJ whole genome shotgun (WGS) entry which is preliminary data.</text>
</comment>
<proteinExistence type="predicted"/>
<evidence type="ECO:0000313" key="1">
    <source>
        <dbReference type="EMBL" id="TRZ23115.1"/>
    </source>
</evidence>
<organism evidence="1 2">
    <name type="scientific">Zosterops borbonicus</name>
    <dbReference type="NCBI Taxonomy" id="364589"/>
    <lineage>
        <taxon>Eukaryota</taxon>
        <taxon>Metazoa</taxon>
        <taxon>Chordata</taxon>
        <taxon>Craniata</taxon>
        <taxon>Vertebrata</taxon>
        <taxon>Euteleostomi</taxon>
        <taxon>Archelosauria</taxon>
        <taxon>Archosauria</taxon>
        <taxon>Dinosauria</taxon>
        <taxon>Saurischia</taxon>
        <taxon>Theropoda</taxon>
        <taxon>Coelurosauria</taxon>
        <taxon>Aves</taxon>
        <taxon>Neognathae</taxon>
        <taxon>Neoaves</taxon>
        <taxon>Telluraves</taxon>
        <taxon>Australaves</taxon>
        <taxon>Passeriformes</taxon>
        <taxon>Sylvioidea</taxon>
        <taxon>Zosteropidae</taxon>
        <taxon>Zosterops</taxon>
    </lineage>
</organism>
<evidence type="ECO:0000313" key="2">
    <source>
        <dbReference type="Proteomes" id="UP000796761"/>
    </source>
</evidence>
<dbReference type="AlphaFoldDB" id="A0A8K1GPX1"/>
<keyword evidence="2" id="KW-1185">Reference proteome</keyword>
<sequence>MFTSKLRKIQCQVNIKTSSQFPLGRNSITWPQKICRISLLAPAHTKAQLWKWLSCFLQLLSKGEIDITFPWLGIIALGKREPELSRQRTEQWEQHRTLAESTVHALFTADVSLVLEFGIYSLVSIRTLLKGSVEESDVLHFEVLKENKWK</sequence>
<accession>A0A8K1GPX1</accession>
<dbReference type="Proteomes" id="UP000796761">
    <property type="component" value="Unassembled WGS sequence"/>
</dbReference>